<feature type="domain" description="SIS" evidence="5">
    <location>
        <begin position="117"/>
        <end position="257"/>
    </location>
</feature>
<dbReference type="InterPro" id="IPR009057">
    <property type="entry name" value="Homeodomain-like_sf"/>
</dbReference>
<dbReference type="Proteomes" id="UP001300383">
    <property type="component" value="Unassembled WGS sequence"/>
</dbReference>
<keyword evidence="7" id="KW-1185">Reference proteome</keyword>
<accession>A0AAP4B8Y4</accession>
<dbReference type="GO" id="GO:0003677">
    <property type="term" value="F:DNA binding"/>
    <property type="evidence" value="ECO:0007669"/>
    <property type="project" value="UniProtKB-KW"/>
</dbReference>
<evidence type="ECO:0000256" key="3">
    <source>
        <dbReference type="ARBA" id="ARBA00023163"/>
    </source>
</evidence>
<feature type="domain" description="HTH rpiR-type" evidence="4">
    <location>
        <begin position="1"/>
        <end position="76"/>
    </location>
</feature>
<evidence type="ECO:0000259" key="5">
    <source>
        <dbReference type="PROSITE" id="PS51464"/>
    </source>
</evidence>
<dbReference type="InterPro" id="IPR035472">
    <property type="entry name" value="RpiR-like_SIS"/>
</dbReference>
<dbReference type="EMBL" id="JASGBQ010000001">
    <property type="protein sequence ID" value="MDI9240997.1"/>
    <property type="molecule type" value="Genomic_DNA"/>
</dbReference>
<name>A0AAP4B8Y4_9FIRM</name>
<dbReference type="InterPro" id="IPR001347">
    <property type="entry name" value="SIS_dom"/>
</dbReference>
<dbReference type="InterPro" id="IPR046348">
    <property type="entry name" value="SIS_dom_sf"/>
</dbReference>
<evidence type="ECO:0000313" key="7">
    <source>
        <dbReference type="Proteomes" id="UP001300383"/>
    </source>
</evidence>
<keyword evidence="3" id="KW-0804">Transcription</keyword>
<dbReference type="RefSeq" id="WP_283229506.1">
    <property type="nucleotide sequence ID" value="NZ_JASGBQ010000001.1"/>
</dbReference>
<dbReference type="Pfam" id="PF01418">
    <property type="entry name" value="HTH_6"/>
    <property type="match status" value="1"/>
</dbReference>
<dbReference type="InterPro" id="IPR036388">
    <property type="entry name" value="WH-like_DNA-bd_sf"/>
</dbReference>
<dbReference type="AlphaFoldDB" id="A0AAP4B8Y4"/>
<evidence type="ECO:0000313" key="6">
    <source>
        <dbReference type="EMBL" id="MDI9240997.1"/>
    </source>
</evidence>
<dbReference type="CDD" id="cd05013">
    <property type="entry name" value="SIS_RpiR"/>
    <property type="match status" value="1"/>
</dbReference>
<dbReference type="Pfam" id="PF01380">
    <property type="entry name" value="SIS"/>
    <property type="match status" value="1"/>
</dbReference>
<evidence type="ECO:0000256" key="1">
    <source>
        <dbReference type="ARBA" id="ARBA00023015"/>
    </source>
</evidence>
<dbReference type="Gene3D" id="3.40.50.10490">
    <property type="entry name" value="Glucose-6-phosphate isomerase like protein, domain 1"/>
    <property type="match status" value="1"/>
</dbReference>
<dbReference type="SUPFAM" id="SSF46689">
    <property type="entry name" value="Homeodomain-like"/>
    <property type="match status" value="1"/>
</dbReference>
<dbReference type="SUPFAM" id="SSF53697">
    <property type="entry name" value="SIS domain"/>
    <property type="match status" value="1"/>
</dbReference>
<evidence type="ECO:0000256" key="2">
    <source>
        <dbReference type="ARBA" id="ARBA00023125"/>
    </source>
</evidence>
<dbReference type="GO" id="GO:0097367">
    <property type="term" value="F:carbohydrate derivative binding"/>
    <property type="evidence" value="ECO:0007669"/>
    <property type="project" value="InterPro"/>
</dbReference>
<dbReference type="PROSITE" id="PS51071">
    <property type="entry name" value="HTH_RPIR"/>
    <property type="match status" value="1"/>
</dbReference>
<dbReference type="Gene3D" id="1.10.10.10">
    <property type="entry name" value="Winged helix-like DNA-binding domain superfamily/Winged helix DNA-binding domain"/>
    <property type="match status" value="1"/>
</dbReference>
<organism evidence="6 7">
    <name type="scientific">Fusibacillus kribbianus</name>
    <dbReference type="NCBI Taxonomy" id="3044208"/>
    <lineage>
        <taxon>Bacteria</taxon>
        <taxon>Bacillati</taxon>
        <taxon>Bacillota</taxon>
        <taxon>Clostridia</taxon>
        <taxon>Lachnospirales</taxon>
        <taxon>Lachnospiraceae</taxon>
        <taxon>Fusibacillus</taxon>
    </lineage>
</organism>
<dbReference type="PANTHER" id="PTHR30514">
    <property type="entry name" value="GLUCOKINASE"/>
    <property type="match status" value="1"/>
</dbReference>
<dbReference type="PROSITE" id="PS51464">
    <property type="entry name" value="SIS"/>
    <property type="match status" value="1"/>
</dbReference>
<evidence type="ECO:0000259" key="4">
    <source>
        <dbReference type="PROSITE" id="PS51071"/>
    </source>
</evidence>
<dbReference type="InterPro" id="IPR047640">
    <property type="entry name" value="RpiR-like"/>
</dbReference>
<proteinExistence type="predicted"/>
<protein>
    <submittedName>
        <fullName evidence="6">MurR/RpiR family transcriptional regulator</fullName>
    </submittedName>
</protein>
<gene>
    <name evidence="6" type="ORF">QJ036_00705</name>
</gene>
<dbReference type="GO" id="GO:1901135">
    <property type="term" value="P:carbohydrate derivative metabolic process"/>
    <property type="evidence" value="ECO:0007669"/>
    <property type="project" value="InterPro"/>
</dbReference>
<dbReference type="PANTHER" id="PTHR30514:SF1">
    <property type="entry name" value="HTH-TYPE TRANSCRIPTIONAL REGULATOR HEXR-RELATED"/>
    <property type="match status" value="1"/>
</dbReference>
<keyword evidence="1" id="KW-0805">Transcription regulation</keyword>
<keyword evidence="2" id="KW-0238">DNA-binding</keyword>
<dbReference type="GO" id="GO:0003700">
    <property type="term" value="F:DNA-binding transcription factor activity"/>
    <property type="evidence" value="ECO:0007669"/>
    <property type="project" value="InterPro"/>
</dbReference>
<reference evidence="6 7" key="1">
    <citation type="submission" date="2023-05" db="EMBL/GenBank/DDBJ databases">
        <title>[ruminococcus] sp. nov., isolated from a pig farm feces dump.</title>
        <authorList>
            <person name="Chang Y.-H."/>
        </authorList>
    </citation>
    <scope>NUCLEOTIDE SEQUENCE [LARGE SCALE GENOMIC DNA]</scope>
    <source>
        <strain evidence="6 7">YH-rum2234</strain>
    </source>
</reference>
<dbReference type="InterPro" id="IPR000281">
    <property type="entry name" value="HTH_RpiR"/>
</dbReference>
<comment type="caution">
    <text evidence="6">The sequence shown here is derived from an EMBL/GenBank/DDBJ whole genome shotgun (WGS) entry which is preliminary data.</text>
</comment>
<sequence>MAIDKIRQFYNEMFQAEKKVADYVLENQGQAVNMSIAELAKASGTSDATIIRMCRHIGYSGFYQMKISLASDLGKVSARDEVNGERGPQDSVSFFNMLSKNIADVSRSIDTESLLTCARLITKANTVYMSAWGNTGEIAADFAHRLARSGIKSFMSDMPEYAMRSLGLGDSADVLVAISHSGSSIHVIQAMKLAKELGIPTILITNTPQSEAEKLADHLLCTSVKEQPFHDFGGDSHLLELAVVDALLYFAGRKGGKSGKGDKTEMLMSDSKL</sequence>